<dbReference type="AlphaFoldDB" id="A0A7C1B1M2"/>
<organism evidence="1">
    <name type="scientific">Thermodesulforhabdus norvegica</name>
    <dbReference type="NCBI Taxonomy" id="39841"/>
    <lineage>
        <taxon>Bacteria</taxon>
        <taxon>Pseudomonadati</taxon>
        <taxon>Thermodesulfobacteriota</taxon>
        <taxon>Syntrophobacteria</taxon>
        <taxon>Syntrophobacterales</taxon>
        <taxon>Thermodesulforhabdaceae</taxon>
        <taxon>Thermodesulforhabdus</taxon>
    </lineage>
</organism>
<evidence type="ECO:0000313" key="1">
    <source>
        <dbReference type="EMBL" id="HDL90101.1"/>
    </source>
</evidence>
<comment type="caution">
    <text evidence="1">The sequence shown here is derived from an EMBL/GenBank/DDBJ whole genome shotgun (WGS) entry which is preliminary data.</text>
</comment>
<reference evidence="1" key="1">
    <citation type="journal article" date="2020" name="mSystems">
        <title>Genome- and Community-Level Interaction Insights into Carbon Utilization and Element Cycling Functions of Hydrothermarchaeota in Hydrothermal Sediment.</title>
        <authorList>
            <person name="Zhou Z."/>
            <person name="Liu Y."/>
            <person name="Xu W."/>
            <person name="Pan J."/>
            <person name="Luo Z.H."/>
            <person name="Li M."/>
        </authorList>
    </citation>
    <scope>NUCLEOTIDE SEQUENCE [LARGE SCALE GENOMIC DNA]</scope>
    <source>
        <strain evidence="1">HyVt-19</strain>
    </source>
</reference>
<name>A0A7C1B1M2_9BACT</name>
<dbReference type="EMBL" id="DQZW01000202">
    <property type="protein sequence ID" value="HDL90101.1"/>
    <property type="molecule type" value="Genomic_DNA"/>
</dbReference>
<gene>
    <name evidence="1" type="ORF">ENG14_04280</name>
</gene>
<accession>A0A7C1B1M2</accession>
<protein>
    <submittedName>
        <fullName evidence="1">Uncharacterized protein</fullName>
    </submittedName>
</protein>
<proteinExistence type="predicted"/>
<sequence length="98" mass="11825">MIECRLPDELEKTLILTTNSHHPDHRHRGFWIHWTGTYVEIKDNYADGRLPKVRVKTSERWMSDIDTVYFEGQKMPSYTWTELKKDHPYVMGIWRFTG</sequence>
<dbReference type="Proteomes" id="UP000886355">
    <property type="component" value="Unassembled WGS sequence"/>
</dbReference>